<dbReference type="EMBL" id="MU007023">
    <property type="protein sequence ID" value="KAF2433042.1"/>
    <property type="molecule type" value="Genomic_DNA"/>
</dbReference>
<evidence type="ECO:0000313" key="3">
    <source>
        <dbReference type="Proteomes" id="UP000800235"/>
    </source>
</evidence>
<organism evidence="2 3">
    <name type="scientific">Tothia fuscella</name>
    <dbReference type="NCBI Taxonomy" id="1048955"/>
    <lineage>
        <taxon>Eukaryota</taxon>
        <taxon>Fungi</taxon>
        <taxon>Dikarya</taxon>
        <taxon>Ascomycota</taxon>
        <taxon>Pezizomycotina</taxon>
        <taxon>Dothideomycetes</taxon>
        <taxon>Pleosporomycetidae</taxon>
        <taxon>Venturiales</taxon>
        <taxon>Cylindrosympodiaceae</taxon>
        <taxon>Tothia</taxon>
    </lineage>
</organism>
<feature type="domain" description="Heterokaryon incompatibility" evidence="1">
    <location>
        <begin position="5"/>
        <end position="125"/>
    </location>
</feature>
<comment type="caution">
    <text evidence="2">The sequence shown here is derived from an EMBL/GenBank/DDBJ whole genome shotgun (WGS) entry which is preliminary data.</text>
</comment>
<accession>A0A9P4U1L3</accession>
<sequence>MRHADRARMLWADSICIDQGNKKEQGHQVDNMLRIYQGSQKVLVWLGRDTQKYAQIAVYGMKKFAQIVCDARCIDVNSLNEIDNLYDVIPTTDMESRVFDDSRGRAAVAGFVDHSWFKRLWVIQEVGSGSGFQVLCGSSEVPFDVVALTAEYLDFTNKLNTLGIKRCIFMRYRPIISDLSENLLILHNGRYYNASLRSDHVYGMLGLPIMEPLARSINADYSKPFDEVFLDVAKILIPLFRNLDILSYVQHKDGINEKFPTWVPQWDKRVSRNPSLNYLHVKCNAGKTSGLGAIIETTVLRCGGVCIDTVKEREDIDHKWFRNSKATEATDSVLKEHPLIALHSIQKSQRTDGSSTLDERIVAYARAICPVSRDKNVLTESEKWLQDFLQYMIRLLDQVGDNTTPYFDHCDESVGQWEAFERGAYEYMWGRSLFWTENELVGSGPNHLREGDKICVLFGGRIPYILRPKGGFYQYVGEAYLDGFMEGKAIDMLEKGELVEEVFEIH</sequence>
<gene>
    <name evidence="2" type="ORF">EJ08DRAFT_105465</name>
</gene>
<dbReference type="Pfam" id="PF06985">
    <property type="entry name" value="HET"/>
    <property type="match status" value="1"/>
</dbReference>
<dbReference type="InterPro" id="IPR010730">
    <property type="entry name" value="HET"/>
</dbReference>
<reference evidence="2" key="1">
    <citation type="journal article" date="2020" name="Stud. Mycol.">
        <title>101 Dothideomycetes genomes: a test case for predicting lifestyles and emergence of pathogens.</title>
        <authorList>
            <person name="Haridas S."/>
            <person name="Albert R."/>
            <person name="Binder M."/>
            <person name="Bloem J."/>
            <person name="Labutti K."/>
            <person name="Salamov A."/>
            <person name="Andreopoulos B."/>
            <person name="Baker S."/>
            <person name="Barry K."/>
            <person name="Bills G."/>
            <person name="Bluhm B."/>
            <person name="Cannon C."/>
            <person name="Castanera R."/>
            <person name="Culley D."/>
            <person name="Daum C."/>
            <person name="Ezra D."/>
            <person name="Gonzalez J."/>
            <person name="Henrissat B."/>
            <person name="Kuo A."/>
            <person name="Liang C."/>
            <person name="Lipzen A."/>
            <person name="Lutzoni F."/>
            <person name="Magnuson J."/>
            <person name="Mondo S."/>
            <person name="Nolan M."/>
            <person name="Ohm R."/>
            <person name="Pangilinan J."/>
            <person name="Park H.-J."/>
            <person name="Ramirez L."/>
            <person name="Alfaro M."/>
            <person name="Sun H."/>
            <person name="Tritt A."/>
            <person name="Yoshinaga Y."/>
            <person name="Zwiers L.-H."/>
            <person name="Turgeon B."/>
            <person name="Goodwin S."/>
            <person name="Spatafora J."/>
            <person name="Crous P."/>
            <person name="Grigoriev I."/>
        </authorList>
    </citation>
    <scope>NUCLEOTIDE SEQUENCE</scope>
    <source>
        <strain evidence="2">CBS 130266</strain>
    </source>
</reference>
<dbReference type="InterPro" id="IPR052895">
    <property type="entry name" value="HetReg/Transcr_Mod"/>
</dbReference>
<evidence type="ECO:0000259" key="1">
    <source>
        <dbReference type="Pfam" id="PF06985"/>
    </source>
</evidence>
<proteinExistence type="predicted"/>
<dbReference type="Proteomes" id="UP000800235">
    <property type="component" value="Unassembled WGS sequence"/>
</dbReference>
<name>A0A9P4U1L3_9PEZI</name>
<evidence type="ECO:0000313" key="2">
    <source>
        <dbReference type="EMBL" id="KAF2433042.1"/>
    </source>
</evidence>
<dbReference type="AlphaFoldDB" id="A0A9P4U1L3"/>
<dbReference type="Pfam" id="PF26639">
    <property type="entry name" value="Het-6_barrel"/>
    <property type="match status" value="1"/>
</dbReference>
<protein>
    <recommendedName>
        <fullName evidence="1">Heterokaryon incompatibility domain-containing protein</fullName>
    </recommendedName>
</protein>
<dbReference type="OrthoDB" id="5386682at2759"/>
<dbReference type="PANTHER" id="PTHR24148:SF64">
    <property type="entry name" value="HETEROKARYON INCOMPATIBILITY DOMAIN-CONTAINING PROTEIN"/>
    <property type="match status" value="1"/>
</dbReference>
<dbReference type="PANTHER" id="PTHR24148">
    <property type="entry name" value="ANKYRIN REPEAT DOMAIN-CONTAINING PROTEIN 39 HOMOLOG-RELATED"/>
    <property type="match status" value="1"/>
</dbReference>
<keyword evidence="3" id="KW-1185">Reference proteome</keyword>